<protein>
    <submittedName>
        <fullName evidence="1">Uncharacterized protein</fullName>
    </submittedName>
</protein>
<keyword evidence="2" id="KW-1185">Reference proteome</keyword>
<evidence type="ECO:0000313" key="1">
    <source>
        <dbReference type="EMBL" id="KAI4862917.1"/>
    </source>
</evidence>
<name>A0ACB9YUN5_9PEZI</name>
<accession>A0ACB9YUN5</accession>
<reference evidence="1 2" key="1">
    <citation type="journal article" date="2022" name="New Phytol.">
        <title>Ecological generalism drives hyperdiversity of secondary metabolite gene clusters in xylarialean endophytes.</title>
        <authorList>
            <person name="Franco M.E.E."/>
            <person name="Wisecaver J.H."/>
            <person name="Arnold A.E."/>
            <person name="Ju Y.M."/>
            <person name="Slot J.C."/>
            <person name="Ahrendt S."/>
            <person name="Moore L.P."/>
            <person name="Eastman K.E."/>
            <person name="Scott K."/>
            <person name="Konkel Z."/>
            <person name="Mondo S.J."/>
            <person name="Kuo A."/>
            <person name="Hayes R.D."/>
            <person name="Haridas S."/>
            <person name="Andreopoulos B."/>
            <person name="Riley R."/>
            <person name="LaButti K."/>
            <person name="Pangilinan J."/>
            <person name="Lipzen A."/>
            <person name="Amirebrahimi M."/>
            <person name="Yan J."/>
            <person name="Adam C."/>
            <person name="Keymanesh K."/>
            <person name="Ng V."/>
            <person name="Louie K."/>
            <person name="Northen T."/>
            <person name="Drula E."/>
            <person name="Henrissat B."/>
            <person name="Hsieh H.M."/>
            <person name="Youens-Clark K."/>
            <person name="Lutzoni F."/>
            <person name="Miadlikowska J."/>
            <person name="Eastwood D.C."/>
            <person name="Hamelin R.C."/>
            <person name="Grigoriev I.V."/>
            <person name="U'Ren J.M."/>
        </authorList>
    </citation>
    <scope>NUCLEOTIDE SEQUENCE [LARGE SCALE GENOMIC DNA]</scope>
    <source>
        <strain evidence="1 2">CBS 119005</strain>
    </source>
</reference>
<sequence length="213" mass="23328">MWKQVSNEMGLPWRTVEKMHWQLGEIEIARRAGANVFNPTFSTTSSEGQHGGSKTSPRHSHSRSQGGSSREVGPGRSYSRGGTSSSSRPLASRRESVSHHMPIYPEHVSEDYGYTHQGMPLAPIQTLNQPPRPGMLPGVNELTTGISPYSTPAYAIAMPSASPVPSSTASPGPYMTPMGYPPLEPAGSKRRRSLDTNHMPLEMSRRRHLDPRT</sequence>
<comment type="caution">
    <text evidence="1">The sequence shown here is derived from an EMBL/GenBank/DDBJ whole genome shotgun (WGS) entry which is preliminary data.</text>
</comment>
<dbReference type="EMBL" id="MU393515">
    <property type="protein sequence ID" value="KAI4862917.1"/>
    <property type="molecule type" value="Genomic_DNA"/>
</dbReference>
<dbReference type="Proteomes" id="UP001497700">
    <property type="component" value="Unassembled WGS sequence"/>
</dbReference>
<organism evidence="1 2">
    <name type="scientific">Hypoxylon rubiginosum</name>
    <dbReference type="NCBI Taxonomy" id="110542"/>
    <lineage>
        <taxon>Eukaryota</taxon>
        <taxon>Fungi</taxon>
        <taxon>Dikarya</taxon>
        <taxon>Ascomycota</taxon>
        <taxon>Pezizomycotina</taxon>
        <taxon>Sordariomycetes</taxon>
        <taxon>Xylariomycetidae</taxon>
        <taxon>Xylariales</taxon>
        <taxon>Hypoxylaceae</taxon>
        <taxon>Hypoxylon</taxon>
    </lineage>
</organism>
<gene>
    <name evidence="1" type="ORF">F4820DRAFT_392541</name>
</gene>
<evidence type="ECO:0000313" key="2">
    <source>
        <dbReference type="Proteomes" id="UP001497700"/>
    </source>
</evidence>
<proteinExistence type="predicted"/>